<sequence>MALLQTVEGGTTRKWTQPAPPSSAGSLFQLLRDGSPRTRAELAAVTGLARSTISARVDDLLASALVTPTGEAASTGGRPPATFAFNPGARYVVAVDLGVSHARVAVTDLASNVLAEETFDQSIADGPVAVLGAVTEVGRRLVEKVGKPLSDLAGVGIGLPGPVEHDTGRPTSPPVMPGWDRFDVPGNLREAFPGPVLVDNDVNIMALGEHEAVYPDVEDMILVKIASGIGAGIISDGQLQRGAQGAAGDLGHIAVPDGNTTLCTCGNVGCLEAVASGPAVAARLRERGYEIDTNAQLVELVRSGDRGAVQAVRQAGRDIGAVLAGVVNMLNPSVIVIGGVVAAVGEHLLAGIRESVYSRSLPLATQHLRIVSSRTEGRAGVLGASALVTQHVLSADGVNAITGATAD</sequence>
<dbReference type="EMBL" id="BAABBA010000005">
    <property type="protein sequence ID" value="GAA4287008.1"/>
    <property type="molecule type" value="Genomic_DNA"/>
</dbReference>
<dbReference type="Gene3D" id="3.30.420.40">
    <property type="match status" value="2"/>
</dbReference>
<dbReference type="Proteomes" id="UP001499841">
    <property type="component" value="Unassembled WGS sequence"/>
</dbReference>
<name>A0ABP8ETC7_9MICO</name>
<evidence type="ECO:0000313" key="3">
    <source>
        <dbReference type="EMBL" id="GAA4287008.1"/>
    </source>
</evidence>
<feature type="region of interest" description="Disordered" evidence="2">
    <location>
        <begin position="1"/>
        <end position="25"/>
    </location>
</feature>
<proteinExistence type="inferred from homology"/>
<dbReference type="PANTHER" id="PTHR18964">
    <property type="entry name" value="ROK (REPRESSOR, ORF, KINASE) FAMILY"/>
    <property type="match status" value="1"/>
</dbReference>
<dbReference type="SUPFAM" id="SSF53067">
    <property type="entry name" value="Actin-like ATPase domain"/>
    <property type="match status" value="1"/>
</dbReference>
<organism evidence="3 4">
    <name type="scientific">Georgenia daeguensis</name>
    <dbReference type="NCBI Taxonomy" id="908355"/>
    <lineage>
        <taxon>Bacteria</taxon>
        <taxon>Bacillati</taxon>
        <taxon>Actinomycetota</taxon>
        <taxon>Actinomycetes</taxon>
        <taxon>Micrococcales</taxon>
        <taxon>Bogoriellaceae</taxon>
        <taxon>Georgenia</taxon>
    </lineage>
</organism>
<dbReference type="InterPro" id="IPR036388">
    <property type="entry name" value="WH-like_DNA-bd_sf"/>
</dbReference>
<comment type="similarity">
    <text evidence="1">Belongs to the ROK (NagC/XylR) family.</text>
</comment>
<dbReference type="SUPFAM" id="SSF46785">
    <property type="entry name" value="Winged helix' DNA-binding domain"/>
    <property type="match status" value="1"/>
</dbReference>
<dbReference type="InterPro" id="IPR000600">
    <property type="entry name" value="ROK"/>
</dbReference>
<protein>
    <submittedName>
        <fullName evidence="3">ROK family protein</fullName>
    </submittedName>
</protein>
<dbReference type="PROSITE" id="PS01125">
    <property type="entry name" value="ROK"/>
    <property type="match status" value="1"/>
</dbReference>
<dbReference type="InterPro" id="IPR043129">
    <property type="entry name" value="ATPase_NBD"/>
</dbReference>
<comment type="caution">
    <text evidence="3">The sequence shown here is derived from an EMBL/GenBank/DDBJ whole genome shotgun (WGS) entry which is preliminary data.</text>
</comment>
<gene>
    <name evidence="3" type="ORF">GCM10022262_13670</name>
</gene>
<keyword evidence="4" id="KW-1185">Reference proteome</keyword>
<dbReference type="Pfam" id="PF00480">
    <property type="entry name" value="ROK"/>
    <property type="match status" value="1"/>
</dbReference>
<reference evidence="4" key="1">
    <citation type="journal article" date="2019" name="Int. J. Syst. Evol. Microbiol.">
        <title>The Global Catalogue of Microorganisms (GCM) 10K type strain sequencing project: providing services to taxonomists for standard genome sequencing and annotation.</title>
        <authorList>
            <consortium name="The Broad Institute Genomics Platform"/>
            <consortium name="The Broad Institute Genome Sequencing Center for Infectious Disease"/>
            <person name="Wu L."/>
            <person name="Ma J."/>
        </authorList>
    </citation>
    <scope>NUCLEOTIDE SEQUENCE [LARGE SCALE GENOMIC DNA]</scope>
    <source>
        <strain evidence="4">JCM 17459</strain>
    </source>
</reference>
<dbReference type="RefSeq" id="WP_345039153.1">
    <property type="nucleotide sequence ID" value="NZ_BAABBA010000005.1"/>
</dbReference>
<evidence type="ECO:0000313" key="4">
    <source>
        <dbReference type="Proteomes" id="UP001499841"/>
    </source>
</evidence>
<evidence type="ECO:0000256" key="2">
    <source>
        <dbReference type="SAM" id="MobiDB-lite"/>
    </source>
</evidence>
<dbReference type="InterPro" id="IPR049874">
    <property type="entry name" value="ROK_cs"/>
</dbReference>
<evidence type="ECO:0000256" key="1">
    <source>
        <dbReference type="ARBA" id="ARBA00006479"/>
    </source>
</evidence>
<dbReference type="PANTHER" id="PTHR18964:SF173">
    <property type="entry name" value="GLUCOKINASE"/>
    <property type="match status" value="1"/>
</dbReference>
<dbReference type="InterPro" id="IPR036390">
    <property type="entry name" value="WH_DNA-bd_sf"/>
</dbReference>
<accession>A0ABP8ETC7</accession>
<dbReference type="Gene3D" id="1.10.10.10">
    <property type="entry name" value="Winged helix-like DNA-binding domain superfamily/Winged helix DNA-binding domain"/>
    <property type="match status" value="1"/>
</dbReference>